<feature type="domain" description="N-acetyltransferase" evidence="3">
    <location>
        <begin position="2"/>
        <end position="142"/>
    </location>
</feature>
<keyword evidence="1 4" id="KW-0808">Transferase</keyword>
<evidence type="ECO:0000259" key="3">
    <source>
        <dbReference type="PROSITE" id="PS51186"/>
    </source>
</evidence>
<proteinExistence type="predicted"/>
<evidence type="ECO:0000256" key="2">
    <source>
        <dbReference type="ARBA" id="ARBA00023315"/>
    </source>
</evidence>
<dbReference type="InterPro" id="IPR050832">
    <property type="entry name" value="Bact_Acetyltransf"/>
</dbReference>
<dbReference type="PANTHER" id="PTHR43877">
    <property type="entry name" value="AMINOALKYLPHOSPHONATE N-ACETYLTRANSFERASE-RELATED-RELATED"/>
    <property type="match status" value="1"/>
</dbReference>
<dbReference type="SUPFAM" id="SSF55729">
    <property type="entry name" value="Acyl-CoA N-acyltransferases (Nat)"/>
    <property type="match status" value="1"/>
</dbReference>
<dbReference type="PANTHER" id="PTHR43877:SF2">
    <property type="entry name" value="AMINOALKYLPHOSPHONATE N-ACETYLTRANSFERASE-RELATED"/>
    <property type="match status" value="1"/>
</dbReference>
<dbReference type="AlphaFoldDB" id="A0A5C8K854"/>
<dbReference type="Proteomes" id="UP000321926">
    <property type="component" value="Unassembled WGS sequence"/>
</dbReference>
<evidence type="ECO:0000256" key="1">
    <source>
        <dbReference type="ARBA" id="ARBA00022679"/>
    </source>
</evidence>
<organism evidence="4 5">
    <name type="scientific">Pontibacter qinzhouensis</name>
    <dbReference type="NCBI Taxonomy" id="2603253"/>
    <lineage>
        <taxon>Bacteria</taxon>
        <taxon>Pseudomonadati</taxon>
        <taxon>Bacteroidota</taxon>
        <taxon>Cytophagia</taxon>
        <taxon>Cytophagales</taxon>
        <taxon>Hymenobacteraceae</taxon>
        <taxon>Pontibacter</taxon>
    </lineage>
</organism>
<protein>
    <submittedName>
        <fullName evidence="4">GNAT family N-acetyltransferase</fullName>
    </submittedName>
</protein>
<dbReference type="EMBL" id="VRTY01000036">
    <property type="protein sequence ID" value="TXK46084.1"/>
    <property type="molecule type" value="Genomic_DNA"/>
</dbReference>
<evidence type="ECO:0000313" key="4">
    <source>
        <dbReference type="EMBL" id="TXK46084.1"/>
    </source>
</evidence>
<comment type="caution">
    <text evidence="4">The sequence shown here is derived from an EMBL/GenBank/DDBJ whole genome shotgun (WGS) entry which is preliminary data.</text>
</comment>
<dbReference type="InterPro" id="IPR016181">
    <property type="entry name" value="Acyl_CoA_acyltransferase"/>
</dbReference>
<accession>A0A5C8K854</accession>
<keyword evidence="2" id="KW-0012">Acyltransferase</keyword>
<evidence type="ECO:0000313" key="5">
    <source>
        <dbReference type="Proteomes" id="UP000321926"/>
    </source>
</evidence>
<dbReference type="GO" id="GO:0016747">
    <property type="term" value="F:acyltransferase activity, transferring groups other than amino-acyl groups"/>
    <property type="evidence" value="ECO:0007669"/>
    <property type="project" value="InterPro"/>
</dbReference>
<gene>
    <name evidence="4" type="ORF">FVR03_11015</name>
</gene>
<dbReference type="OrthoDB" id="9792929at2"/>
<name>A0A5C8K854_9BACT</name>
<dbReference type="Gene3D" id="3.40.630.30">
    <property type="match status" value="1"/>
</dbReference>
<sequence length="142" mass="15737">MFTIRIAEANDSAGIAALTQELGYQASAADIAVRLRNLSQSQQDVVLVAATPGQVVAWLHAFVSVRVTSAPFVEVGGLVVQEESRGQGIATKLLQEVSTWSRRQGISKLRVRCNVNREETHRFYHSRGFSETKEQKVFDLHL</sequence>
<dbReference type="Pfam" id="PF00583">
    <property type="entry name" value="Acetyltransf_1"/>
    <property type="match status" value="1"/>
</dbReference>
<dbReference type="InterPro" id="IPR000182">
    <property type="entry name" value="GNAT_dom"/>
</dbReference>
<dbReference type="PROSITE" id="PS51186">
    <property type="entry name" value="GNAT"/>
    <property type="match status" value="1"/>
</dbReference>
<dbReference type="CDD" id="cd04301">
    <property type="entry name" value="NAT_SF"/>
    <property type="match status" value="1"/>
</dbReference>
<keyword evidence="5" id="KW-1185">Reference proteome</keyword>
<dbReference type="RefSeq" id="WP_147921805.1">
    <property type="nucleotide sequence ID" value="NZ_VRTY01000036.1"/>
</dbReference>
<reference evidence="4 5" key="1">
    <citation type="submission" date="2019-08" db="EMBL/GenBank/DDBJ databases">
        <authorList>
            <person name="Shi S."/>
        </authorList>
    </citation>
    <scope>NUCLEOTIDE SEQUENCE [LARGE SCALE GENOMIC DNA]</scope>
    <source>
        <strain evidence="4 5">GY10130</strain>
    </source>
</reference>